<dbReference type="GO" id="GO:0016020">
    <property type="term" value="C:membrane"/>
    <property type="evidence" value="ECO:0007669"/>
    <property type="project" value="UniProtKB-SubCell"/>
</dbReference>
<evidence type="ECO:0000256" key="4">
    <source>
        <dbReference type="ARBA" id="ARBA00023136"/>
    </source>
</evidence>
<sequence length="397" mass="45381">MTISSSNPKLHIHFKSFFSPFLLFSAGLAAGFTLTLFIFPFPFFQFSSSLSLPFTFNQLQLSPSPLPSSPPPPPPPPSRVGLKEFLNPPPVLHDMTEEELLWRASLVPRRIPKLPSTETTTSTRKIAFLFLTKDGVSLAPLWELFFKGYAGLYSIYVHRTPSSSSTSTVDSSSVFYGRSIPSKGVKWGEPSMMEAERRLLANALLDFSNERFILLSESCIPLFNFSTVYNYLMGSKSTFIEAYDLPGPVGRGRYNPKMRPIIKLHQWRKGSQWFEMDRTIASQVISDQKYFSVFQKFCKPSCYMDEHYLPTFVGIRFPKTNSNRTLTWVDWSRGGAHPTRFVRTDVTLELLKRLRNGGHCEYNGVKTNLCHLFARKFMANSLNRLLMFAPKLMHFNR</sequence>
<comment type="subcellular location">
    <subcellularLocation>
        <location evidence="1">Membrane</location>
        <topology evidence="1">Single-pass type II membrane protein</topology>
    </subcellularLocation>
</comment>
<keyword evidence="3" id="KW-0808">Transferase</keyword>
<reference evidence="7 8" key="2">
    <citation type="journal article" date="2009" name="PLoS ONE">
        <title>An integrated genetic and cytogenetic map of the cucumber genome.</title>
        <authorList>
            <person name="Ren Y."/>
            <person name="Zhang Z."/>
            <person name="Liu J."/>
            <person name="Staub J.E."/>
            <person name="Han Y."/>
            <person name="Cheng Z."/>
            <person name="Li X."/>
            <person name="Lu J."/>
            <person name="Miao H."/>
            <person name="Kang H."/>
            <person name="Xie B."/>
            <person name="Gu X."/>
            <person name="Wang X."/>
            <person name="Du Y."/>
            <person name="Jin W."/>
            <person name="Huang S."/>
        </authorList>
    </citation>
    <scope>NUCLEOTIDE SEQUENCE [LARGE SCALE GENOMIC DNA]</scope>
    <source>
        <strain evidence="8">cv. 9930</strain>
    </source>
</reference>
<evidence type="ECO:0008006" key="9">
    <source>
        <dbReference type="Google" id="ProtNLM"/>
    </source>
</evidence>
<evidence type="ECO:0000256" key="2">
    <source>
        <dbReference type="ARBA" id="ARBA00022676"/>
    </source>
</evidence>
<keyword evidence="4 6" id="KW-0472">Membrane</keyword>
<keyword evidence="6" id="KW-0812">Transmembrane</keyword>
<evidence type="ECO:0000313" key="7">
    <source>
        <dbReference type="EMBL" id="KGN63836.1"/>
    </source>
</evidence>
<dbReference type="InterPro" id="IPR003406">
    <property type="entry name" value="Glyco_trans_14"/>
</dbReference>
<reference evidence="7 8" key="1">
    <citation type="journal article" date="2009" name="Nat. Genet.">
        <title>The genome of the cucumber, Cucumis sativus L.</title>
        <authorList>
            <person name="Huang S."/>
            <person name="Li R."/>
            <person name="Zhang Z."/>
            <person name="Li L."/>
            <person name="Gu X."/>
            <person name="Fan W."/>
            <person name="Lucas W.J."/>
            <person name="Wang X."/>
            <person name="Xie B."/>
            <person name="Ni P."/>
            <person name="Ren Y."/>
            <person name="Zhu H."/>
            <person name="Li J."/>
            <person name="Lin K."/>
            <person name="Jin W."/>
            <person name="Fei Z."/>
            <person name="Li G."/>
            <person name="Staub J."/>
            <person name="Kilian A."/>
            <person name="van der Vossen E.A."/>
            <person name="Wu Y."/>
            <person name="Guo J."/>
            <person name="He J."/>
            <person name="Jia Z."/>
            <person name="Ren Y."/>
            <person name="Tian G."/>
            <person name="Lu Y."/>
            <person name="Ruan J."/>
            <person name="Qian W."/>
            <person name="Wang M."/>
            <person name="Huang Q."/>
            <person name="Li B."/>
            <person name="Xuan Z."/>
            <person name="Cao J."/>
            <person name="Asan"/>
            <person name="Wu Z."/>
            <person name="Zhang J."/>
            <person name="Cai Q."/>
            <person name="Bai Y."/>
            <person name="Zhao B."/>
            <person name="Han Y."/>
            <person name="Li Y."/>
            <person name="Li X."/>
            <person name="Wang S."/>
            <person name="Shi Q."/>
            <person name="Liu S."/>
            <person name="Cho W.K."/>
            <person name="Kim J.Y."/>
            <person name="Xu Y."/>
            <person name="Heller-Uszynska K."/>
            <person name="Miao H."/>
            <person name="Cheng Z."/>
            <person name="Zhang S."/>
            <person name="Wu J."/>
            <person name="Yang Y."/>
            <person name="Kang H."/>
            <person name="Li M."/>
            <person name="Liang H."/>
            <person name="Ren X."/>
            <person name="Shi Z."/>
            <person name="Wen M."/>
            <person name="Jian M."/>
            <person name="Yang H."/>
            <person name="Zhang G."/>
            <person name="Yang Z."/>
            <person name="Chen R."/>
            <person name="Liu S."/>
            <person name="Li J."/>
            <person name="Ma L."/>
            <person name="Liu H."/>
            <person name="Zhou Y."/>
            <person name="Zhao J."/>
            <person name="Fang X."/>
            <person name="Li G."/>
            <person name="Fang L."/>
            <person name="Li Y."/>
            <person name="Liu D."/>
            <person name="Zheng H."/>
            <person name="Zhang Y."/>
            <person name="Qin N."/>
            <person name="Li Z."/>
            <person name="Yang G."/>
            <person name="Yang S."/>
            <person name="Bolund L."/>
            <person name="Kristiansen K."/>
            <person name="Zheng H."/>
            <person name="Li S."/>
            <person name="Zhang X."/>
            <person name="Yang H."/>
            <person name="Wang J."/>
            <person name="Sun R."/>
            <person name="Zhang B."/>
            <person name="Jiang S."/>
            <person name="Wang J."/>
            <person name="Du Y."/>
            <person name="Li S."/>
        </authorList>
    </citation>
    <scope>NUCLEOTIDE SEQUENCE [LARGE SCALE GENOMIC DNA]</scope>
    <source>
        <strain evidence="8">cv. 9930</strain>
    </source>
</reference>
<gene>
    <name evidence="7" type="ORF">Csa_1G024220</name>
</gene>
<keyword evidence="5" id="KW-0325">Glycoprotein</keyword>
<proteinExistence type="predicted"/>
<dbReference type="Pfam" id="PF02485">
    <property type="entry name" value="Branch"/>
    <property type="match status" value="1"/>
</dbReference>
<dbReference type="PANTHER" id="PTHR31042:SF131">
    <property type="entry name" value="CORE-2_I-BRANCHING BETA-1,6-N-ACETYLGLUCOSAMINYLTRANSFERASE FAMILY PROTEIN"/>
    <property type="match status" value="1"/>
</dbReference>
<dbReference type="eggNOG" id="ENOG502QPPD">
    <property type="taxonomic scope" value="Eukaryota"/>
</dbReference>
<dbReference type="InterPro" id="IPR044174">
    <property type="entry name" value="BC10-like"/>
</dbReference>
<keyword evidence="6" id="KW-1133">Transmembrane helix</keyword>
<keyword evidence="8" id="KW-1185">Reference proteome</keyword>
<reference evidence="7 8" key="4">
    <citation type="journal article" date="2011" name="BMC Genomics">
        <title>RNA-Seq improves annotation of protein-coding genes in the cucumber genome.</title>
        <authorList>
            <person name="Li Z."/>
            <person name="Zhang Z."/>
            <person name="Yan P."/>
            <person name="Huang S."/>
            <person name="Fei Z."/>
            <person name="Lin K."/>
        </authorList>
    </citation>
    <scope>NUCLEOTIDE SEQUENCE [LARGE SCALE GENOMIC DNA]</scope>
    <source>
        <strain evidence="8">cv. 9930</strain>
    </source>
</reference>
<evidence type="ECO:0000313" key="8">
    <source>
        <dbReference type="Proteomes" id="UP000029981"/>
    </source>
</evidence>
<evidence type="ECO:0000256" key="1">
    <source>
        <dbReference type="ARBA" id="ARBA00004606"/>
    </source>
</evidence>
<name>A0A0A0LUY5_CUCSA</name>
<evidence type="ECO:0000256" key="6">
    <source>
        <dbReference type="SAM" id="Phobius"/>
    </source>
</evidence>
<dbReference type="AlphaFoldDB" id="A0A0A0LUY5"/>
<feature type="transmembrane region" description="Helical" evidence="6">
    <location>
        <begin position="21"/>
        <end position="44"/>
    </location>
</feature>
<keyword evidence="2" id="KW-0328">Glycosyltransferase</keyword>
<dbReference type="GO" id="GO:0016757">
    <property type="term" value="F:glycosyltransferase activity"/>
    <property type="evidence" value="ECO:0007669"/>
    <property type="project" value="UniProtKB-KW"/>
</dbReference>
<dbReference type="OMA" id="QWGNVNM"/>
<organism evidence="7 8">
    <name type="scientific">Cucumis sativus</name>
    <name type="common">Cucumber</name>
    <dbReference type="NCBI Taxonomy" id="3659"/>
    <lineage>
        <taxon>Eukaryota</taxon>
        <taxon>Viridiplantae</taxon>
        <taxon>Streptophyta</taxon>
        <taxon>Embryophyta</taxon>
        <taxon>Tracheophyta</taxon>
        <taxon>Spermatophyta</taxon>
        <taxon>Magnoliopsida</taxon>
        <taxon>eudicotyledons</taxon>
        <taxon>Gunneridae</taxon>
        <taxon>Pentapetalae</taxon>
        <taxon>rosids</taxon>
        <taxon>fabids</taxon>
        <taxon>Cucurbitales</taxon>
        <taxon>Cucurbitaceae</taxon>
        <taxon>Benincaseae</taxon>
        <taxon>Cucumis</taxon>
    </lineage>
</organism>
<protein>
    <recommendedName>
        <fullName evidence="9">Glycosyl transferase</fullName>
    </recommendedName>
</protein>
<evidence type="ECO:0000256" key="5">
    <source>
        <dbReference type="ARBA" id="ARBA00023180"/>
    </source>
</evidence>
<dbReference type="PANTHER" id="PTHR31042">
    <property type="entry name" value="CORE-2/I-BRANCHING BETA-1,6-N-ACETYLGLUCOSAMINYLTRANSFERASE FAMILY PROTEIN-RELATED"/>
    <property type="match status" value="1"/>
</dbReference>
<dbReference type="Gramene" id="KGN63836">
    <property type="protein sequence ID" value="KGN63836"/>
    <property type="gene ID" value="Csa_1G024220"/>
</dbReference>
<reference evidence="7 8" key="3">
    <citation type="journal article" date="2010" name="BMC Genomics">
        <title>Transcriptome sequencing and comparative analysis of cucumber flowers with different sex types.</title>
        <authorList>
            <person name="Guo S."/>
            <person name="Zheng Y."/>
            <person name="Joung J.G."/>
            <person name="Liu S."/>
            <person name="Zhang Z."/>
            <person name="Crasta O.R."/>
            <person name="Sobral B.W."/>
            <person name="Xu Y."/>
            <person name="Huang S."/>
            <person name="Fei Z."/>
        </authorList>
    </citation>
    <scope>NUCLEOTIDE SEQUENCE [LARGE SCALE GENOMIC DNA]</scope>
    <source>
        <strain evidence="8">cv. 9930</strain>
    </source>
</reference>
<accession>A0A0A0LUY5</accession>
<evidence type="ECO:0000256" key="3">
    <source>
        <dbReference type="ARBA" id="ARBA00022679"/>
    </source>
</evidence>
<dbReference type="EMBL" id="CM002922">
    <property type="protein sequence ID" value="KGN63836.1"/>
    <property type="molecule type" value="Genomic_DNA"/>
</dbReference>
<dbReference type="Proteomes" id="UP000029981">
    <property type="component" value="Chromosome 1"/>
</dbReference>